<keyword evidence="4" id="KW-1185">Reference proteome</keyword>
<evidence type="ECO:0000259" key="2">
    <source>
        <dbReference type="PROSITE" id="PS50883"/>
    </source>
</evidence>
<feature type="region of interest" description="Disordered" evidence="1">
    <location>
        <begin position="65"/>
        <end position="92"/>
    </location>
</feature>
<accession>A0A4U0F3Y6</accession>
<dbReference type="OrthoDB" id="581425at2"/>
<evidence type="ECO:0000313" key="4">
    <source>
        <dbReference type="Proteomes" id="UP000309673"/>
    </source>
</evidence>
<dbReference type="SMART" id="SM00052">
    <property type="entry name" value="EAL"/>
    <property type="match status" value="1"/>
</dbReference>
<evidence type="ECO:0000256" key="1">
    <source>
        <dbReference type="SAM" id="MobiDB-lite"/>
    </source>
</evidence>
<protein>
    <submittedName>
        <fullName evidence="3">EAL domain-containing protein</fullName>
    </submittedName>
</protein>
<organism evidence="3 4">
    <name type="scientific">Cohnella pontilimi</name>
    <dbReference type="NCBI Taxonomy" id="2564100"/>
    <lineage>
        <taxon>Bacteria</taxon>
        <taxon>Bacillati</taxon>
        <taxon>Bacillota</taxon>
        <taxon>Bacilli</taxon>
        <taxon>Bacillales</taxon>
        <taxon>Paenibacillaceae</taxon>
        <taxon>Cohnella</taxon>
    </lineage>
</organism>
<dbReference type="CDD" id="cd01948">
    <property type="entry name" value="EAL"/>
    <property type="match status" value="1"/>
</dbReference>
<name>A0A4U0F3Y6_9BACL</name>
<dbReference type="PROSITE" id="PS50883">
    <property type="entry name" value="EAL"/>
    <property type="match status" value="1"/>
</dbReference>
<dbReference type="InterPro" id="IPR035919">
    <property type="entry name" value="EAL_sf"/>
</dbReference>
<evidence type="ECO:0000313" key="3">
    <source>
        <dbReference type="EMBL" id="TJY38524.1"/>
    </source>
</evidence>
<dbReference type="PANTHER" id="PTHR33121">
    <property type="entry name" value="CYCLIC DI-GMP PHOSPHODIESTERASE PDEF"/>
    <property type="match status" value="1"/>
</dbReference>
<comment type="caution">
    <text evidence="3">The sequence shown here is derived from an EMBL/GenBank/DDBJ whole genome shotgun (WGS) entry which is preliminary data.</text>
</comment>
<sequence length="447" mass="50978">MAFNWPVNASFSCSDKSRRANAATCSTSFTVMLIRPVPPANYSRSSFFSLYRTTRANSIAEIPRTDSNALPAGNKREHHKNLPGRTPKMTTPFHDTYNAPIRDKGQIQFVTEDLDTYPRLHDTIRDYAEGSGQDEPLDHAKFRYDNYRELLMLLDRLQKGLLKEETQTIRCRLMYSGTSEADGNGESTEWIPLSGLFETIGGRGVTEFILHRYFTTHLQPIVQPNANVVGYECLLRPLPELMPFRPAELFDKARRIGQHSFLDREARNSAIHMAAAHLPPGTLRFVNFLPSSLYCADSCLKSTFDAIKESGTDPVDLVFEVVETERLNHPDMPKIFDRYRELGIRLAVDDVGAGFATVDMVDRLKPDYVKLDRKWVSRCDQDREKQRHIEDVLDRASRFNGVVLAEGVEREQEWDYLRRAGVPLLQGYLFGRAQPVPAPESRLFSKI</sequence>
<feature type="domain" description="EAL" evidence="2">
    <location>
        <begin position="198"/>
        <end position="447"/>
    </location>
</feature>
<dbReference type="InterPro" id="IPR001633">
    <property type="entry name" value="EAL_dom"/>
</dbReference>
<dbReference type="InterPro" id="IPR050706">
    <property type="entry name" value="Cyclic-di-GMP_PDE-like"/>
</dbReference>
<gene>
    <name evidence="3" type="ORF">E5161_20295</name>
</gene>
<proteinExistence type="predicted"/>
<dbReference type="PANTHER" id="PTHR33121:SF15">
    <property type="entry name" value="BLUE LIGHT- AND TEMPERATURE-REGULATED ANTIREPRESSOR BLUF"/>
    <property type="match status" value="1"/>
</dbReference>
<dbReference type="SUPFAM" id="SSF141868">
    <property type="entry name" value="EAL domain-like"/>
    <property type="match status" value="1"/>
</dbReference>
<reference evidence="3 4" key="1">
    <citation type="submission" date="2019-04" db="EMBL/GenBank/DDBJ databases">
        <title>Cohnella sp. nov., isolated from soil.</title>
        <authorList>
            <person name="Kim W."/>
        </authorList>
    </citation>
    <scope>NUCLEOTIDE SEQUENCE [LARGE SCALE GENOMIC DNA]</scope>
    <source>
        <strain evidence="3 4">CAU 1483</strain>
    </source>
</reference>
<dbReference type="AlphaFoldDB" id="A0A4U0F3Y6"/>
<dbReference type="EMBL" id="SUPK01000014">
    <property type="protein sequence ID" value="TJY38524.1"/>
    <property type="molecule type" value="Genomic_DNA"/>
</dbReference>
<dbReference type="Gene3D" id="3.20.20.450">
    <property type="entry name" value="EAL domain"/>
    <property type="match status" value="1"/>
</dbReference>
<dbReference type="Proteomes" id="UP000309673">
    <property type="component" value="Unassembled WGS sequence"/>
</dbReference>
<dbReference type="GO" id="GO:0071111">
    <property type="term" value="F:cyclic-guanylate-specific phosphodiesterase activity"/>
    <property type="evidence" value="ECO:0007669"/>
    <property type="project" value="InterPro"/>
</dbReference>
<dbReference type="Pfam" id="PF00563">
    <property type="entry name" value="EAL"/>
    <property type="match status" value="1"/>
</dbReference>